<evidence type="ECO:0000313" key="5">
    <source>
        <dbReference type="WBParaSite" id="SSLN_0000556001-mRNA-1"/>
    </source>
</evidence>
<dbReference type="EMBL" id="UYSU01033227">
    <property type="protein sequence ID" value="VDL91771.1"/>
    <property type="molecule type" value="Genomic_DNA"/>
</dbReference>
<evidence type="ECO:0000313" key="3">
    <source>
        <dbReference type="EMBL" id="VDL91771.1"/>
    </source>
</evidence>
<protein>
    <recommendedName>
        <fullName evidence="2">Anoctamin dimerisation domain-containing protein</fullName>
    </recommendedName>
</protein>
<feature type="coiled-coil region" evidence="1">
    <location>
        <begin position="45"/>
        <end position="72"/>
    </location>
</feature>
<dbReference type="InterPro" id="IPR032394">
    <property type="entry name" value="Anoct_dimer"/>
</dbReference>
<accession>A0A183SMD8</accession>
<reference evidence="3 4" key="2">
    <citation type="submission" date="2018-11" db="EMBL/GenBank/DDBJ databases">
        <authorList>
            <consortium name="Pathogen Informatics"/>
        </authorList>
    </citation>
    <scope>NUCLEOTIDE SEQUENCE [LARGE SCALE GENOMIC DNA]</scope>
    <source>
        <strain evidence="3 4">NST_G2</strain>
    </source>
</reference>
<proteinExistence type="predicted"/>
<organism evidence="5">
    <name type="scientific">Schistocephalus solidus</name>
    <name type="common">Tapeworm</name>
    <dbReference type="NCBI Taxonomy" id="70667"/>
    <lineage>
        <taxon>Eukaryota</taxon>
        <taxon>Metazoa</taxon>
        <taxon>Spiralia</taxon>
        <taxon>Lophotrochozoa</taxon>
        <taxon>Platyhelminthes</taxon>
        <taxon>Cestoda</taxon>
        <taxon>Eucestoda</taxon>
        <taxon>Diphyllobothriidea</taxon>
        <taxon>Diphyllobothriidae</taxon>
        <taxon>Schistocephalus</taxon>
    </lineage>
</organism>
<feature type="domain" description="Anoctamin dimerisation" evidence="2">
    <location>
        <begin position="19"/>
        <end position="63"/>
    </location>
</feature>
<dbReference type="WBParaSite" id="SSLN_0000556001-mRNA-1">
    <property type="protein sequence ID" value="SSLN_0000556001-mRNA-1"/>
    <property type="gene ID" value="SSLN_0000556001"/>
</dbReference>
<keyword evidence="4" id="KW-1185">Reference proteome</keyword>
<dbReference type="Proteomes" id="UP000275846">
    <property type="component" value="Unassembled WGS sequence"/>
</dbReference>
<reference evidence="5" key="1">
    <citation type="submission" date="2016-06" db="UniProtKB">
        <authorList>
            <consortium name="WormBaseParasite"/>
        </authorList>
    </citation>
    <scope>IDENTIFICATION</scope>
</reference>
<dbReference type="AlphaFoldDB" id="A0A183SMD8"/>
<sequence length="72" mass="8365">MSDPRANIRNTSLRSSHLLDYVVVWKTGEKTKLTDRLEQARSTFKENLLAQAIELEEQVEEGEEEEEEEEGE</sequence>
<dbReference type="GO" id="GO:0046983">
    <property type="term" value="F:protein dimerization activity"/>
    <property type="evidence" value="ECO:0007669"/>
    <property type="project" value="InterPro"/>
</dbReference>
<dbReference type="Pfam" id="PF16178">
    <property type="entry name" value="Anoct_dimer"/>
    <property type="match status" value="1"/>
</dbReference>
<evidence type="ECO:0000259" key="2">
    <source>
        <dbReference type="Pfam" id="PF16178"/>
    </source>
</evidence>
<keyword evidence="1" id="KW-0175">Coiled coil</keyword>
<evidence type="ECO:0000313" key="4">
    <source>
        <dbReference type="Proteomes" id="UP000275846"/>
    </source>
</evidence>
<gene>
    <name evidence="3" type="ORF">SSLN_LOCUS5386</name>
</gene>
<name>A0A183SMD8_SCHSO</name>
<evidence type="ECO:0000256" key="1">
    <source>
        <dbReference type="SAM" id="Coils"/>
    </source>
</evidence>